<evidence type="ECO:0000256" key="1">
    <source>
        <dbReference type="SAM" id="Phobius"/>
    </source>
</evidence>
<dbReference type="HOGENOM" id="CLU_1853812_0_0_5"/>
<comment type="caution">
    <text evidence="3">The sequence shown here is derived from an EMBL/GenBank/DDBJ whole genome shotgun (WGS) entry which is preliminary data.</text>
</comment>
<dbReference type="InterPro" id="IPR037185">
    <property type="entry name" value="EmrE-like"/>
</dbReference>
<dbReference type="eggNOG" id="COG0697">
    <property type="taxonomic scope" value="Bacteria"/>
</dbReference>
<evidence type="ECO:0000313" key="4">
    <source>
        <dbReference type="Proteomes" id="UP000015347"/>
    </source>
</evidence>
<evidence type="ECO:0000259" key="2">
    <source>
        <dbReference type="Pfam" id="PF00892"/>
    </source>
</evidence>
<dbReference type="AlphaFoldDB" id="S9QFU3"/>
<organism evidence="3 4">
    <name type="scientific">Salipiger mucosus DSM 16094</name>
    <dbReference type="NCBI Taxonomy" id="1123237"/>
    <lineage>
        <taxon>Bacteria</taxon>
        <taxon>Pseudomonadati</taxon>
        <taxon>Pseudomonadota</taxon>
        <taxon>Alphaproteobacteria</taxon>
        <taxon>Rhodobacterales</taxon>
        <taxon>Roseobacteraceae</taxon>
        <taxon>Salipiger</taxon>
    </lineage>
</organism>
<feature type="transmembrane region" description="Helical" evidence="1">
    <location>
        <begin position="85"/>
        <end position="105"/>
    </location>
</feature>
<feature type="domain" description="EamA" evidence="2">
    <location>
        <begin position="2"/>
        <end position="127"/>
    </location>
</feature>
<keyword evidence="1" id="KW-0812">Transmembrane</keyword>
<name>S9QFU3_9RHOB</name>
<feature type="transmembrane region" description="Helical" evidence="1">
    <location>
        <begin position="55"/>
        <end position="73"/>
    </location>
</feature>
<dbReference type="SUPFAM" id="SSF103481">
    <property type="entry name" value="Multidrug resistance efflux transporter EmrE"/>
    <property type="match status" value="1"/>
</dbReference>
<feature type="transmembrane region" description="Helical" evidence="1">
    <location>
        <begin position="111"/>
        <end position="129"/>
    </location>
</feature>
<dbReference type="EMBL" id="APVH01000038">
    <property type="protein sequence ID" value="EPX78747.1"/>
    <property type="molecule type" value="Genomic_DNA"/>
</dbReference>
<protein>
    <submittedName>
        <fullName evidence="3">Putative permease component of ABC transporter</fullName>
    </submittedName>
</protein>
<dbReference type="Pfam" id="PF00892">
    <property type="entry name" value="EamA"/>
    <property type="match status" value="1"/>
</dbReference>
<keyword evidence="1" id="KW-0472">Membrane</keyword>
<proteinExistence type="predicted"/>
<dbReference type="Proteomes" id="UP000015347">
    <property type="component" value="Unassembled WGS sequence"/>
</dbReference>
<reference evidence="4" key="1">
    <citation type="journal article" date="2014" name="Stand. Genomic Sci.">
        <title>Genome sequence of the exopolysaccharide-producing Salipiger mucosus type strain (DSM 16094(T)), a moderately halophilic member of the Roseobacter clade.</title>
        <authorList>
            <person name="Riedel T."/>
            <person name="Spring S."/>
            <person name="Fiebig A."/>
            <person name="Petersen J."/>
            <person name="Kyrpides N.C."/>
            <person name="Goker M."/>
            <person name="Klenk H.P."/>
        </authorList>
    </citation>
    <scope>NUCLEOTIDE SEQUENCE [LARGE SCALE GENOMIC DNA]</scope>
    <source>
        <strain evidence="4">DSM 16094</strain>
    </source>
</reference>
<sequence length="138" mass="14663">MLALLSAVLMATIQLMLKYMGATETSDTLVAWNLIATVPIALVPAILFWSTPTPTQWLLLAAQGAIGALNQIMATQAFRLGDASLIAPIDFLRLPFVAFAGYAIFGEVVENTTWIGAGVIIVSIGLMALSSRQRAPTT</sequence>
<dbReference type="STRING" id="1123237.Salmuc_04329"/>
<keyword evidence="4" id="KW-1185">Reference proteome</keyword>
<gene>
    <name evidence="3" type="ORF">Salmuc_04329</name>
</gene>
<dbReference type="InterPro" id="IPR000620">
    <property type="entry name" value="EamA_dom"/>
</dbReference>
<dbReference type="RefSeq" id="WP_021120590.1">
    <property type="nucleotide sequence ID" value="NZ_KE557279.1"/>
</dbReference>
<accession>S9QFU3</accession>
<feature type="transmembrane region" description="Helical" evidence="1">
    <location>
        <begin position="29"/>
        <end position="49"/>
    </location>
</feature>
<dbReference type="GO" id="GO:0016020">
    <property type="term" value="C:membrane"/>
    <property type="evidence" value="ECO:0007669"/>
    <property type="project" value="InterPro"/>
</dbReference>
<keyword evidence="1" id="KW-1133">Transmembrane helix</keyword>
<evidence type="ECO:0000313" key="3">
    <source>
        <dbReference type="EMBL" id="EPX78747.1"/>
    </source>
</evidence>